<dbReference type="PROSITE" id="PS50082">
    <property type="entry name" value="WD_REPEATS_2"/>
    <property type="match status" value="1"/>
</dbReference>
<proteinExistence type="predicted"/>
<keyword evidence="5" id="KW-1185">Reference proteome</keyword>
<dbReference type="Pfam" id="PF00400">
    <property type="entry name" value="WD40"/>
    <property type="match status" value="1"/>
</dbReference>
<dbReference type="InterPro" id="IPR001680">
    <property type="entry name" value="WD40_rpt"/>
</dbReference>
<keyword evidence="2" id="KW-0677">Repeat</keyword>
<dbReference type="Gene3D" id="2.130.10.10">
    <property type="entry name" value="YVTN repeat-like/Quinoprotein amine dehydrogenase"/>
    <property type="match status" value="2"/>
</dbReference>
<organism evidence="4 5">
    <name type="scientific">Hohenbuehelia grisea</name>
    <dbReference type="NCBI Taxonomy" id="104357"/>
    <lineage>
        <taxon>Eukaryota</taxon>
        <taxon>Fungi</taxon>
        <taxon>Dikarya</taxon>
        <taxon>Basidiomycota</taxon>
        <taxon>Agaricomycotina</taxon>
        <taxon>Agaricomycetes</taxon>
        <taxon>Agaricomycetidae</taxon>
        <taxon>Agaricales</taxon>
        <taxon>Pleurotineae</taxon>
        <taxon>Pleurotaceae</taxon>
        <taxon>Hohenbuehelia</taxon>
    </lineage>
</organism>
<evidence type="ECO:0000256" key="2">
    <source>
        <dbReference type="ARBA" id="ARBA00022737"/>
    </source>
</evidence>
<dbReference type="InterPro" id="IPR045151">
    <property type="entry name" value="DCAF8"/>
</dbReference>
<gene>
    <name evidence="4" type="ORF">HGRIS_009572</name>
</gene>
<evidence type="ECO:0000313" key="5">
    <source>
        <dbReference type="Proteomes" id="UP001556367"/>
    </source>
</evidence>
<feature type="repeat" description="WD" evidence="3">
    <location>
        <begin position="49"/>
        <end position="80"/>
    </location>
</feature>
<reference evidence="5" key="1">
    <citation type="submission" date="2024-06" db="EMBL/GenBank/DDBJ databases">
        <title>Multi-omics analyses provide insights into the biosynthesis of the anticancer antibiotic pleurotin in Hohenbuehelia grisea.</title>
        <authorList>
            <person name="Weaver J.A."/>
            <person name="Alberti F."/>
        </authorList>
    </citation>
    <scope>NUCLEOTIDE SEQUENCE [LARGE SCALE GENOMIC DNA]</scope>
    <source>
        <strain evidence="5">T-177</strain>
    </source>
</reference>
<keyword evidence="1 3" id="KW-0853">WD repeat</keyword>
<dbReference type="PANTHER" id="PTHR15574:SF40">
    <property type="entry name" value="WD AND TETRATRICOPEPTIDE REPEATS PROTEIN 1"/>
    <property type="match status" value="1"/>
</dbReference>
<dbReference type="InterPro" id="IPR036322">
    <property type="entry name" value="WD40_repeat_dom_sf"/>
</dbReference>
<accession>A0ABR3J1V5</accession>
<name>A0ABR3J1V5_9AGAR</name>
<protein>
    <submittedName>
        <fullName evidence="4">Uncharacterized protein</fullName>
    </submittedName>
</protein>
<sequence>MLIKNQGVFPLTQFPSSVTRTERLWRHSLGDCFAQTLDRVNVLGDDDGNYGHSSCVNALSWARDGSVLLSGGDDRTVRIWRQDPSDTDHAYPFVCTSVLRTGHKANIFNAQMLPYSSRIVSVAGDRQVRVLDAEVALSDSTTGDLERLHRVSDTCIKNLRCHHGRVKRIVTEDSPDLFLTVAEDGAVRQHDLRVNHTCGHGSCPAPIIKCDHELSTLALSPLTPYQFVVAGESAYVFAAVIVYHTQ</sequence>
<dbReference type="SMART" id="SM00320">
    <property type="entry name" value="WD40"/>
    <property type="match status" value="3"/>
</dbReference>
<dbReference type="InterPro" id="IPR015943">
    <property type="entry name" value="WD40/YVTN_repeat-like_dom_sf"/>
</dbReference>
<dbReference type="Proteomes" id="UP001556367">
    <property type="component" value="Unassembled WGS sequence"/>
</dbReference>
<dbReference type="PANTHER" id="PTHR15574">
    <property type="entry name" value="WD REPEAT DOMAIN-CONTAINING FAMILY"/>
    <property type="match status" value="1"/>
</dbReference>
<dbReference type="PROSITE" id="PS50294">
    <property type="entry name" value="WD_REPEATS_REGION"/>
    <property type="match status" value="1"/>
</dbReference>
<evidence type="ECO:0000256" key="1">
    <source>
        <dbReference type="ARBA" id="ARBA00022574"/>
    </source>
</evidence>
<dbReference type="SUPFAM" id="SSF50978">
    <property type="entry name" value="WD40 repeat-like"/>
    <property type="match status" value="1"/>
</dbReference>
<evidence type="ECO:0000313" key="4">
    <source>
        <dbReference type="EMBL" id="KAL0949521.1"/>
    </source>
</evidence>
<dbReference type="EMBL" id="JASNQZ010000012">
    <property type="protein sequence ID" value="KAL0949521.1"/>
    <property type="molecule type" value="Genomic_DNA"/>
</dbReference>
<comment type="caution">
    <text evidence="4">The sequence shown here is derived from an EMBL/GenBank/DDBJ whole genome shotgun (WGS) entry which is preliminary data.</text>
</comment>
<evidence type="ECO:0000256" key="3">
    <source>
        <dbReference type="PROSITE-ProRule" id="PRU00221"/>
    </source>
</evidence>